<comment type="caution">
    <text evidence="1">The sequence shown here is derived from an EMBL/GenBank/DDBJ whole genome shotgun (WGS) entry which is preliminary data.</text>
</comment>
<keyword evidence="2" id="KW-1185">Reference proteome</keyword>
<sequence>MAKEVNREEYARQKHYKDKKKQFAIDKLKTEFPQSLDQYGQAFQQQLKDCKCEKDPDPKKGIIHKEGCSHDDFTTHQKNQKKLQKNYVYYKTEYNYCRGYSPEYYFARQIYKEKQADLLKIQIKQKILKGKDFNDDNVY</sequence>
<dbReference type="OrthoDB" id="309295at2759"/>
<reference evidence="1" key="1">
    <citation type="submission" date="2021-01" db="EMBL/GenBank/DDBJ databases">
        <authorList>
            <consortium name="Genoscope - CEA"/>
            <person name="William W."/>
        </authorList>
    </citation>
    <scope>NUCLEOTIDE SEQUENCE</scope>
</reference>
<dbReference type="EMBL" id="CAJJDO010000120">
    <property type="protein sequence ID" value="CAD8199013.1"/>
    <property type="molecule type" value="Genomic_DNA"/>
</dbReference>
<dbReference type="Proteomes" id="UP000689195">
    <property type="component" value="Unassembled WGS sequence"/>
</dbReference>
<name>A0A8S1XDQ9_9CILI</name>
<gene>
    <name evidence="1" type="ORF">PPENT_87.1.T1200118</name>
</gene>
<dbReference type="AlphaFoldDB" id="A0A8S1XDQ9"/>
<proteinExistence type="predicted"/>
<protein>
    <submittedName>
        <fullName evidence="1">Uncharacterized protein</fullName>
    </submittedName>
</protein>
<evidence type="ECO:0000313" key="1">
    <source>
        <dbReference type="EMBL" id="CAD8199013.1"/>
    </source>
</evidence>
<organism evidence="1 2">
    <name type="scientific">Paramecium pentaurelia</name>
    <dbReference type="NCBI Taxonomy" id="43138"/>
    <lineage>
        <taxon>Eukaryota</taxon>
        <taxon>Sar</taxon>
        <taxon>Alveolata</taxon>
        <taxon>Ciliophora</taxon>
        <taxon>Intramacronucleata</taxon>
        <taxon>Oligohymenophorea</taxon>
        <taxon>Peniculida</taxon>
        <taxon>Parameciidae</taxon>
        <taxon>Paramecium</taxon>
    </lineage>
</organism>
<evidence type="ECO:0000313" key="2">
    <source>
        <dbReference type="Proteomes" id="UP000689195"/>
    </source>
</evidence>
<accession>A0A8S1XDQ9</accession>